<keyword evidence="3" id="KW-1185">Reference proteome</keyword>
<sequence length="452" mass="52059">MGRRPFRQPIFHKDDGSVVNTPRAESSRKAEERQRTKIPAGSGPKGVLVYVLQQRRLLTGKNKEQLKVICAAEGVEYTTKAPMIEKIIEGRVKIAYEGFVFVPTPSPPSIPEEEDTPGNCMAHFVCVWLRQNLVDCMRLRNQLWYEQRSSHLRLLYDKCATLCFVALAILGEKLGKENYDDWACRCHLEPGWEHSGLHVMTRIRGIPGIPDFLRNSRNVPRVLPKHWMLELGKQIVRIASYLRSSYVVDKCELEGCWDLQLEGEDEAYLFYLNQWFLRLKNFVCIPIDRNTADTLVVCPVLYRHYLDMSFNWNLSFRAVNYGESDVLFRMREVFLDLSLHKLGKWDVGGRFEEAYVLPKHKDLSRWRPISPTCTEPTRLASSRAATALNALLFALAANTGFNLKAVMHVLPGMQAMDRDFRQKHYHDLVPVSFDVKDMFVSLAHTDVLRAVD</sequence>
<evidence type="ECO:0000313" key="2">
    <source>
        <dbReference type="EMBL" id="GBG66633.1"/>
    </source>
</evidence>
<reference evidence="2 3" key="1">
    <citation type="journal article" date="2018" name="Cell">
        <title>The Chara Genome: Secondary Complexity and Implications for Plant Terrestrialization.</title>
        <authorList>
            <person name="Nishiyama T."/>
            <person name="Sakayama H."/>
            <person name="Vries J.D."/>
            <person name="Buschmann H."/>
            <person name="Saint-Marcoux D."/>
            <person name="Ullrich K.K."/>
            <person name="Haas F.B."/>
            <person name="Vanderstraeten L."/>
            <person name="Becker D."/>
            <person name="Lang D."/>
            <person name="Vosolsobe S."/>
            <person name="Rombauts S."/>
            <person name="Wilhelmsson P.K.I."/>
            <person name="Janitza P."/>
            <person name="Kern R."/>
            <person name="Heyl A."/>
            <person name="Rumpler F."/>
            <person name="Villalobos L.I.A.C."/>
            <person name="Clay J.M."/>
            <person name="Skokan R."/>
            <person name="Toyoda A."/>
            <person name="Suzuki Y."/>
            <person name="Kagoshima H."/>
            <person name="Schijlen E."/>
            <person name="Tajeshwar N."/>
            <person name="Catarino B."/>
            <person name="Hetherington A.J."/>
            <person name="Saltykova A."/>
            <person name="Bonnot C."/>
            <person name="Breuninger H."/>
            <person name="Symeonidi A."/>
            <person name="Radhakrishnan G.V."/>
            <person name="Van Nieuwerburgh F."/>
            <person name="Deforce D."/>
            <person name="Chang C."/>
            <person name="Karol K.G."/>
            <person name="Hedrich R."/>
            <person name="Ulvskov P."/>
            <person name="Glockner G."/>
            <person name="Delwiche C.F."/>
            <person name="Petrasek J."/>
            <person name="Van de Peer Y."/>
            <person name="Friml J."/>
            <person name="Beilby M."/>
            <person name="Dolan L."/>
            <person name="Kohara Y."/>
            <person name="Sugano S."/>
            <person name="Fujiyama A."/>
            <person name="Delaux P.-M."/>
            <person name="Quint M."/>
            <person name="TheiBen G."/>
            <person name="Hagemann M."/>
            <person name="Harholt J."/>
            <person name="Dunand C."/>
            <person name="Zachgo S."/>
            <person name="Langdale J."/>
            <person name="Maumus F."/>
            <person name="Straeten D.V.D."/>
            <person name="Gould S.B."/>
            <person name="Rensing S.A."/>
        </authorList>
    </citation>
    <scope>NUCLEOTIDE SEQUENCE [LARGE SCALE GENOMIC DNA]</scope>
    <source>
        <strain evidence="2 3">S276</strain>
    </source>
</reference>
<proteinExistence type="predicted"/>
<accession>A0A388K9M1</accession>
<feature type="compositionally biased region" description="Basic and acidic residues" evidence="1">
    <location>
        <begin position="25"/>
        <end position="35"/>
    </location>
</feature>
<dbReference type="EMBL" id="BFEA01000077">
    <property type="protein sequence ID" value="GBG66633.1"/>
    <property type="molecule type" value="Genomic_DNA"/>
</dbReference>
<gene>
    <name evidence="2" type="ORF">CBR_g66769</name>
</gene>
<evidence type="ECO:0000313" key="3">
    <source>
        <dbReference type="Proteomes" id="UP000265515"/>
    </source>
</evidence>
<protein>
    <submittedName>
        <fullName evidence="2">Uncharacterized protein</fullName>
    </submittedName>
</protein>
<dbReference type="Proteomes" id="UP000265515">
    <property type="component" value="Unassembled WGS sequence"/>
</dbReference>
<comment type="caution">
    <text evidence="2">The sequence shown here is derived from an EMBL/GenBank/DDBJ whole genome shotgun (WGS) entry which is preliminary data.</text>
</comment>
<organism evidence="2 3">
    <name type="scientific">Chara braunii</name>
    <name type="common">Braun's stonewort</name>
    <dbReference type="NCBI Taxonomy" id="69332"/>
    <lineage>
        <taxon>Eukaryota</taxon>
        <taxon>Viridiplantae</taxon>
        <taxon>Streptophyta</taxon>
        <taxon>Charophyceae</taxon>
        <taxon>Charales</taxon>
        <taxon>Characeae</taxon>
        <taxon>Chara</taxon>
    </lineage>
</organism>
<dbReference type="AlphaFoldDB" id="A0A388K9M1"/>
<feature type="region of interest" description="Disordered" evidence="1">
    <location>
        <begin position="1"/>
        <end position="40"/>
    </location>
</feature>
<dbReference type="Gramene" id="GBG66633">
    <property type="protein sequence ID" value="GBG66633"/>
    <property type="gene ID" value="CBR_g66769"/>
</dbReference>
<name>A0A388K9M1_CHABU</name>
<evidence type="ECO:0000256" key="1">
    <source>
        <dbReference type="SAM" id="MobiDB-lite"/>
    </source>
</evidence>